<dbReference type="PANTHER" id="PTHR45023:SF4">
    <property type="entry name" value="GLYCINE-RICH PROTEIN-RELATED"/>
    <property type="match status" value="1"/>
</dbReference>
<proteinExistence type="predicted"/>
<dbReference type="EMBL" id="OX465078">
    <property type="protein sequence ID" value="CAI9271884.1"/>
    <property type="molecule type" value="Genomic_DNA"/>
</dbReference>
<evidence type="ECO:0000313" key="1">
    <source>
        <dbReference type="EMBL" id="CAI9271884.1"/>
    </source>
</evidence>
<dbReference type="Proteomes" id="UP001177003">
    <property type="component" value="Chromosome 2"/>
</dbReference>
<organism evidence="1 2">
    <name type="scientific">Lactuca saligna</name>
    <name type="common">Willowleaf lettuce</name>
    <dbReference type="NCBI Taxonomy" id="75948"/>
    <lineage>
        <taxon>Eukaryota</taxon>
        <taxon>Viridiplantae</taxon>
        <taxon>Streptophyta</taxon>
        <taxon>Embryophyta</taxon>
        <taxon>Tracheophyta</taxon>
        <taxon>Spermatophyta</taxon>
        <taxon>Magnoliopsida</taxon>
        <taxon>eudicotyledons</taxon>
        <taxon>Gunneridae</taxon>
        <taxon>Pentapetalae</taxon>
        <taxon>asterids</taxon>
        <taxon>campanulids</taxon>
        <taxon>Asterales</taxon>
        <taxon>Asteraceae</taxon>
        <taxon>Cichorioideae</taxon>
        <taxon>Cichorieae</taxon>
        <taxon>Lactucinae</taxon>
        <taxon>Lactuca</taxon>
    </lineage>
</organism>
<accession>A0AA35VN61</accession>
<dbReference type="PANTHER" id="PTHR45023">
    <property type="match status" value="1"/>
</dbReference>
<sequence length="164" mass="19359">MLLAKAWLQISEDSITGSQQRDKEFWRRIIAYYEKSNTSNVARTQANLKTHWHYMNPFAVAFNQMNAAKKAAKGKVTNSTSSSGNRLDEILEKHIEENKKTFERYQNSLDMKNALKERKMKIKEEKVKNDEISIIFMDPTTMSEDGREIWRNRCDEIKIKYNMK</sequence>
<gene>
    <name evidence="1" type="ORF">LSALG_LOCUS12140</name>
</gene>
<keyword evidence="2" id="KW-1185">Reference proteome</keyword>
<protein>
    <recommendedName>
        <fullName evidence="3">No apical meristem-associated C-terminal domain-containing protein</fullName>
    </recommendedName>
</protein>
<name>A0AA35VN61_LACSI</name>
<dbReference type="AlphaFoldDB" id="A0AA35VN61"/>
<reference evidence="1" key="1">
    <citation type="submission" date="2023-04" db="EMBL/GenBank/DDBJ databases">
        <authorList>
            <person name="Vijverberg K."/>
            <person name="Xiong W."/>
            <person name="Schranz E."/>
        </authorList>
    </citation>
    <scope>NUCLEOTIDE SEQUENCE</scope>
</reference>
<evidence type="ECO:0008006" key="3">
    <source>
        <dbReference type="Google" id="ProtNLM"/>
    </source>
</evidence>
<evidence type="ECO:0000313" key="2">
    <source>
        <dbReference type="Proteomes" id="UP001177003"/>
    </source>
</evidence>